<keyword evidence="3" id="KW-1185">Reference proteome</keyword>
<name>S6AFF4_METRE</name>
<evidence type="ECO:0000313" key="2">
    <source>
        <dbReference type="EMBL" id="BAN48687.1"/>
    </source>
</evidence>
<reference evidence="2 3" key="1">
    <citation type="journal article" date="2013" name="Genome Announc.">
        <title>Complete Genome Sequence of the Carbazole Degrader Pseudomonas resinovorans Strain CA10 (NBRC 106553).</title>
        <authorList>
            <person name="Shintani M."/>
            <person name="Hosoyama A."/>
            <person name="Ohji S."/>
            <person name="Tsuchikane K."/>
            <person name="Takarada H."/>
            <person name="Yamazoe A."/>
            <person name="Fujita N."/>
            <person name="Nojiri H."/>
        </authorList>
    </citation>
    <scope>NUCLEOTIDE SEQUENCE [LARGE SCALE GENOMIC DNA]</scope>
    <source>
        <strain evidence="2 3">NBRC 106553</strain>
    </source>
</reference>
<evidence type="ECO:0000256" key="1">
    <source>
        <dbReference type="SAM" id="Phobius"/>
    </source>
</evidence>
<dbReference type="eggNOG" id="ENOG5033GUS">
    <property type="taxonomic scope" value="Bacteria"/>
</dbReference>
<organism evidence="2 3">
    <name type="scientific">Metapseudomonas resinovorans NBRC 106553</name>
    <dbReference type="NCBI Taxonomy" id="1245471"/>
    <lineage>
        <taxon>Bacteria</taxon>
        <taxon>Pseudomonadati</taxon>
        <taxon>Pseudomonadota</taxon>
        <taxon>Gammaproteobacteria</taxon>
        <taxon>Pseudomonadales</taxon>
        <taxon>Pseudomonadaceae</taxon>
        <taxon>Metapseudomonas</taxon>
    </lineage>
</organism>
<accession>S6AFF4</accession>
<evidence type="ECO:0000313" key="3">
    <source>
        <dbReference type="Proteomes" id="UP000015503"/>
    </source>
</evidence>
<feature type="transmembrane region" description="Helical" evidence="1">
    <location>
        <begin position="12"/>
        <end position="35"/>
    </location>
</feature>
<dbReference type="KEGG" id="pre:PCA10_29550"/>
<dbReference type="EMBL" id="AP013068">
    <property type="protein sequence ID" value="BAN48687.1"/>
    <property type="molecule type" value="Genomic_DNA"/>
</dbReference>
<keyword evidence="1" id="KW-0812">Transmembrane</keyword>
<dbReference type="RefSeq" id="WP_016492833.1">
    <property type="nucleotide sequence ID" value="NC_021499.1"/>
</dbReference>
<dbReference type="STRING" id="1245471.PCA10_29550"/>
<feature type="transmembrane region" description="Helical" evidence="1">
    <location>
        <begin position="87"/>
        <end position="108"/>
    </location>
</feature>
<dbReference type="HOGENOM" id="CLU_166118_0_0_6"/>
<keyword evidence="1" id="KW-1133">Transmembrane helix</keyword>
<keyword evidence="1" id="KW-0472">Membrane</keyword>
<dbReference type="PATRIC" id="fig|1245471.3.peg.2974"/>
<proteinExistence type="predicted"/>
<protein>
    <submittedName>
        <fullName evidence="2">Uncharacterized protein</fullName>
    </submittedName>
</protein>
<gene>
    <name evidence="2" type="ORF">PCA10_29550</name>
</gene>
<dbReference type="AlphaFoldDB" id="S6AFF4"/>
<feature type="transmembrane region" description="Helical" evidence="1">
    <location>
        <begin position="47"/>
        <end position="67"/>
    </location>
</feature>
<dbReference type="Proteomes" id="UP000015503">
    <property type="component" value="Chromosome"/>
</dbReference>
<sequence length="112" mass="12272">MNGRPIPPRLLWWLGAGFALWCTALVALYALHAIGCTFGWQTGALRLYLVLIFLAHLAAIGWLWRHFAKTGPKAEHDRSGAFLHTVVIWTLIAALASTVIALGPSLLLRACL</sequence>
<dbReference type="OrthoDB" id="9099386at2"/>